<dbReference type="InterPro" id="IPR000212">
    <property type="entry name" value="DNA_helicase_UvrD/REP"/>
</dbReference>
<gene>
    <name evidence="3" type="ORF">EDD32_1367</name>
</gene>
<feature type="domain" description="UvrD-like helicase C-terminal" evidence="2">
    <location>
        <begin position="490"/>
        <end position="528"/>
    </location>
</feature>
<dbReference type="GO" id="GO:0031297">
    <property type="term" value="P:replication fork processing"/>
    <property type="evidence" value="ECO:0007669"/>
    <property type="project" value="TreeGrafter"/>
</dbReference>
<dbReference type="Proteomes" id="UP000280726">
    <property type="component" value="Unassembled WGS sequence"/>
</dbReference>
<dbReference type="GO" id="GO:0043138">
    <property type="term" value="F:3'-5' DNA helicase activity"/>
    <property type="evidence" value="ECO:0007669"/>
    <property type="project" value="TreeGrafter"/>
</dbReference>
<proteinExistence type="predicted"/>
<organism evidence="3 4">
    <name type="scientific">Georgenia muralis</name>
    <dbReference type="NCBI Taxonomy" id="154117"/>
    <lineage>
        <taxon>Bacteria</taxon>
        <taxon>Bacillati</taxon>
        <taxon>Actinomycetota</taxon>
        <taxon>Actinomycetes</taxon>
        <taxon>Micrococcales</taxon>
        <taxon>Bogoriellaceae</taxon>
        <taxon>Georgenia</taxon>
    </lineage>
</organism>
<dbReference type="PANTHER" id="PTHR11070:SF30">
    <property type="entry name" value="F-BOX DNA HELICASE 1"/>
    <property type="match status" value="1"/>
</dbReference>
<name>A0A3N4ZM99_9MICO</name>
<dbReference type="InterPro" id="IPR027417">
    <property type="entry name" value="P-loop_NTPase"/>
</dbReference>
<dbReference type="GO" id="GO:0005524">
    <property type="term" value="F:ATP binding"/>
    <property type="evidence" value="ECO:0007669"/>
    <property type="project" value="InterPro"/>
</dbReference>
<dbReference type="AlphaFoldDB" id="A0A3N4ZM99"/>
<dbReference type="Pfam" id="PF13538">
    <property type="entry name" value="UvrD_C_2"/>
    <property type="match status" value="1"/>
</dbReference>
<dbReference type="GO" id="GO:0000724">
    <property type="term" value="P:double-strand break repair via homologous recombination"/>
    <property type="evidence" value="ECO:0007669"/>
    <property type="project" value="TreeGrafter"/>
</dbReference>
<dbReference type="Pfam" id="PF08378">
    <property type="entry name" value="NERD"/>
    <property type="match status" value="1"/>
</dbReference>
<dbReference type="SUPFAM" id="SSF52540">
    <property type="entry name" value="P-loop containing nucleoside triphosphate hydrolases"/>
    <property type="match status" value="1"/>
</dbReference>
<reference evidence="3 4" key="1">
    <citation type="submission" date="2018-11" db="EMBL/GenBank/DDBJ databases">
        <title>Sequencing the genomes of 1000 actinobacteria strains.</title>
        <authorList>
            <person name="Klenk H.-P."/>
        </authorList>
    </citation>
    <scope>NUCLEOTIDE SEQUENCE [LARGE SCALE GENOMIC DNA]</scope>
    <source>
        <strain evidence="3 4">DSM 14418</strain>
    </source>
</reference>
<keyword evidence="4" id="KW-1185">Reference proteome</keyword>
<dbReference type="InterPro" id="IPR027785">
    <property type="entry name" value="UvrD-like_helicase_C"/>
</dbReference>
<evidence type="ECO:0000313" key="3">
    <source>
        <dbReference type="EMBL" id="RPF26908.1"/>
    </source>
</evidence>
<comment type="caution">
    <text evidence="3">The sequence shown here is derived from an EMBL/GenBank/DDBJ whole genome shotgun (WGS) entry which is preliminary data.</text>
</comment>
<feature type="domain" description="NERD" evidence="1">
    <location>
        <begin position="14"/>
        <end position="114"/>
    </location>
</feature>
<dbReference type="GO" id="GO:0003677">
    <property type="term" value="F:DNA binding"/>
    <property type="evidence" value="ECO:0007669"/>
    <property type="project" value="InterPro"/>
</dbReference>
<evidence type="ECO:0000259" key="2">
    <source>
        <dbReference type="Pfam" id="PF13538"/>
    </source>
</evidence>
<dbReference type="PANTHER" id="PTHR11070">
    <property type="entry name" value="UVRD / RECB / PCRA DNA HELICASE FAMILY MEMBER"/>
    <property type="match status" value="1"/>
</dbReference>
<evidence type="ECO:0000313" key="4">
    <source>
        <dbReference type="Proteomes" id="UP000280726"/>
    </source>
</evidence>
<dbReference type="EMBL" id="RKRA01000001">
    <property type="protein sequence ID" value="RPF26908.1"/>
    <property type="molecule type" value="Genomic_DNA"/>
</dbReference>
<evidence type="ECO:0000259" key="1">
    <source>
        <dbReference type="Pfam" id="PF08378"/>
    </source>
</evidence>
<sequence>MATMFPTDVDFPAGRHGERTVWEALRDQLPDEVVVWYSVRVLDGAREREIDLLVGWPGVGFAAIEVKGGRVGRTEEGWYSSGAGGSHRIEDPVAQVQDARHHLTNRLREHGVAAQRAVAARWVHVVAFPAMTVPPSWEMPGCPRGIVIDQVDLDHVAERIRAAINLHGTGHAPPDGDDVRAVAEALAAVLADRQDPRTRAREQETVADQLTADQGMILEAIQHWRRARIIGGAGTGKTWLAMEQARRLAGRGERVALVCYSRGLARYLERRTRTWRRSERPAYVGLFHDLPVRWGAEPGGDDDSDYYETRLPRRLRELAAEMPPAEKFDAIVVDEAQDFSDAWWPALLACLRDDERGGLFVFLDDGQKVFPRQGQDPISLDPFQLSKNLRNTKQIGQLIGSMSAVAMIPRGLPGPPVRVADVPAENALDAADGIVAELLDQGWEPGDVALITTAHRHPVQKELVEGRGWDAYWDEYFDGEEVFYGHVLGFKGLERRVVVLCVNGLTGDRARERLYTGMSRATSLLVLVGPRDLVESVGGEGVRRRLTSAEPM</sequence>
<accession>A0A3N4ZM99</accession>
<protein>
    <submittedName>
        <fullName evidence="3">AAA domain-containing protein</fullName>
    </submittedName>
</protein>
<dbReference type="Gene3D" id="3.40.50.300">
    <property type="entry name" value="P-loop containing nucleotide triphosphate hydrolases"/>
    <property type="match status" value="2"/>
</dbReference>
<dbReference type="InterPro" id="IPR011528">
    <property type="entry name" value="NERD"/>
</dbReference>